<gene>
    <name evidence="2" type="ORF">WG926_00730</name>
</gene>
<evidence type="ECO:0000313" key="3">
    <source>
        <dbReference type="Proteomes" id="UP001413721"/>
    </source>
</evidence>
<dbReference type="EMBL" id="JBBKTW010000001">
    <property type="protein sequence ID" value="MEN2986808.1"/>
    <property type="molecule type" value="Genomic_DNA"/>
</dbReference>
<dbReference type="InterPro" id="IPR014710">
    <property type="entry name" value="RmlC-like_jellyroll"/>
</dbReference>
<dbReference type="InterPro" id="IPR025979">
    <property type="entry name" value="ChrR-like_cupin_dom"/>
</dbReference>
<sequence length="122" mass="13060">MTTITNLPAVLRAGLLNAAARDALDWVPFRPGVEAHWLHRAPDGGAAAALLRYAPGSDVPRHAHTGRETILILAGRQSDDTGTYDAGTLVVNEPGTEHKVRSDIGCTALLIWEQAPRLFEGT</sequence>
<dbReference type="Gene3D" id="2.60.120.10">
    <property type="entry name" value="Jelly Rolls"/>
    <property type="match status" value="1"/>
</dbReference>
<comment type="caution">
    <text evidence="2">The sequence shown here is derived from an EMBL/GenBank/DDBJ whole genome shotgun (WGS) entry which is preliminary data.</text>
</comment>
<protein>
    <submittedName>
        <fullName evidence="2">Cupin domain-containing protein</fullName>
    </submittedName>
</protein>
<dbReference type="InterPro" id="IPR011051">
    <property type="entry name" value="RmlC_Cupin_sf"/>
</dbReference>
<organism evidence="2 3">
    <name type="scientific">Tistrella arctica</name>
    <dbReference type="NCBI Taxonomy" id="3133430"/>
    <lineage>
        <taxon>Bacteria</taxon>
        <taxon>Pseudomonadati</taxon>
        <taxon>Pseudomonadota</taxon>
        <taxon>Alphaproteobacteria</taxon>
        <taxon>Geminicoccales</taxon>
        <taxon>Geminicoccaceae</taxon>
        <taxon>Tistrella</taxon>
    </lineage>
</organism>
<evidence type="ECO:0000259" key="1">
    <source>
        <dbReference type="Pfam" id="PF12973"/>
    </source>
</evidence>
<feature type="domain" description="ChrR-like cupin" evidence="1">
    <location>
        <begin position="21"/>
        <end position="108"/>
    </location>
</feature>
<dbReference type="RefSeq" id="WP_345930906.1">
    <property type="nucleotide sequence ID" value="NZ_JBBKTV010000001.1"/>
</dbReference>
<proteinExistence type="predicted"/>
<dbReference type="SUPFAM" id="SSF51182">
    <property type="entry name" value="RmlC-like cupins"/>
    <property type="match status" value="1"/>
</dbReference>
<keyword evidence="3" id="KW-1185">Reference proteome</keyword>
<dbReference type="Pfam" id="PF12973">
    <property type="entry name" value="Cupin_7"/>
    <property type="match status" value="1"/>
</dbReference>
<evidence type="ECO:0000313" key="2">
    <source>
        <dbReference type="EMBL" id="MEN2986808.1"/>
    </source>
</evidence>
<dbReference type="Proteomes" id="UP001413721">
    <property type="component" value="Unassembled WGS sequence"/>
</dbReference>
<accession>A0ABU9YDE3</accession>
<name>A0ABU9YDE3_9PROT</name>
<reference evidence="2 3" key="1">
    <citation type="submission" date="2024-03" db="EMBL/GenBank/DDBJ databases">
        <title>High-quality draft genome sequencing of Tistrella sp. BH-R2-4.</title>
        <authorList>
            <person name="Dong C."/>
        </authorList>
    </citation>
    <scope>NUCLEOTIDE SEQUENCE [LARGE SCALE GENOMIC DNA]</scope>
    <source>
        <strain evidence="2 3">BH-R2-4</strain>
    </source>
</reference>